<reference evidence="2" key="1">
    <citation type="submission" date="2017-04" db="EMBL/GenBank/DDBJ databases">
        <authorList>
            <person name="Varghese N."/>
            <person name="Submissions S."/>
        </authorList>
    </citation>
    <scope>NUCLEOTIDE SEQUENCE [LARGE SCALE GENOMIC DNA]</scope>
    <source>
        <strain evidence="2">DSM 16537</strain>
    </source>
</reference>
<dbReference type="Pfam" id="PF04390">
    <property type="entry name" value="LptE"/>
    <property type="match status" value="1"/>
</dbReference>
<proteinExistence type="predicted"/>
<gene>
    <name evidence="1" type="ORF">SAMN00777080_2983</name>
</gene>
<accession>A0A1W2H634</accession>
<name>A0A1W2H634_9BACT</name>
<protein>
    <submittedName>
        <fullName evidence="1">Lipopolysaccharide-assembly</fullName>
    </submittedName>
</protein>
<dbReference type="PROSITE" id="PS51257">
    <property type="entry name" value="PROKAR_LIPOPROTEIN"/>
    <property type="match status" value="1"/>
</dbReference>
<dbReference type="GO" id="GO:0043165">
    <property type="term" value="P:Gram-negative-bacterium-type cell outer membrane assembly"/>
    <property type="evidence" value="ECO:0007669"/>
    <property type="project" value="InterPro"/>
</dbReference>
<dbReference type="STRING" id="758820.SAMN00777080_2983"/>
<organism evidence="1 2">
    <name type="scientific">Aquiflexum balticum DSM 16537</name>
    <dbReference type="NCBI Taxonomy" id="758820"/>
    <lineage>
        <taxon>Bacteria</taxon>
        <taxon>Pseudomonadati</taxon>
        <taxon>Bacteroidota</taxon>
        <taxon>Cytophagia</taxon>
        <taxon>Cytophagales</taxon>
        <taxon>Cyclobacteriaceae</taxon>
        <taxon>Aquiflexum</taxon>
    </lineage>
</organism>
<dbReference type="EMBL" id="LT838813">
    <property type="protein sequence ID" value="SMD44363.1"/>
    <property type="molecule type" value="Genomic_DNA"/>
</dbReference>
<evidence type="ECO:0000313" key="1">
    <source>
        <dbReference type="EMBL" id="SMD44363.1"/>
    </source>
</evidence>
<sequence>MTLSKRKITNLISWGLFLILLQACAVSYSFTGTNLNYELTKSFSVENFFNDSGGGPANMEQLFTESLKEFYQRNTQLELVRNNGDLQFSGSINRYAITPQATVSSQDPNLPDRAGQMRLTISVEVDYVNTVVEEESLKRNFSFFKDYDPRTTSILQVESQLIEEIFDQILQDIFSATVANW</sequence>
<dbReference type="Proteomes" id="UP000192333">
    <property type="component" value="Chromosome I"/>
</dbReference>
<dbReference type="OrthoDB" id="9790776at2"/>
<dbReference type="GO" id="GO:0019867">
    <property type="term" value="C:outer membrane"/>
    <property type="evidence" value="ECO:0007669"/>
    <property type="project" value="InterPro"/>
</dbReference>
<dbReference type="InterPro" id="IPR007485">
    <property type="entry name" value="LPS_assembly_LptE"/>
</dbReference>
<evidence type="ECO:0000313" key="2">
    <source>
        <dbReference type="Proteomes" id="UP000192333"/>
    </source>
</evidence>
<dbReference type="RefSeq" id="WP_084121148.1">
    <property type="nucleotide sequence ID" value="NZ_LT838813.1"/>
</dbReference>
<keyword evidence="2" id="KW-1185">Reference proteome</keyword>
<dbReference type="AlphaFoldDB" id="A0A1W2H634"/>